<keyword evidence="2" id="KW-1185">Reference proteome</keyword>
<accession>A0A1B7NBE8</accession>
<gene>
    <name evidence="1" type="ORF">K503DRAFT_734032</name>
</gene>
<dbReference type="InParanoid" id="A0A1B7NBE8"/>
<dbReference type="AlphaFoldDB" id="A0A1B7NBE8"/>
<dbReference type="OrthoDB" id="2851073at2759"/>
<name>A0A1B7NBE8_9AGAM</name>
<proteinExistence type="predicted"/>
<dbReference type="STRING" id="1314800.A0A1B7NBE8"/>
<dbReference type="EMBL" id="KV448161">
    <property type="protein sequence ID" value="OAX42210.1"/>
    <property type="molecule type" value="Genomic_DNA"/>
</dbReference>
<protein>
    <submittedName>
        <fullName evidence="1">Uncharacterized protein</fullName>
    </submittedName>
</protein>
<sequence length="503" mass="56728">MDFGHKTFWASLVRKRAEIEGLMYHVEKRAYQLILQAQDALWVLDRDPDAHESVDCSGYDDESVRRDASFQSTDGDQGAVIEDPLETALREKAIEFREKIRSRLARYCAPSTSKYHAERLEVISAYVRRAIFTESALMFLSQSYDSVMALLSDDNLDLVTLEKIWTAIKNSCVHDVRDAVDDVLRANDEGDYVMVLGGKVFKDASGEEWPLHAWGHMMAIYQCYSCLRSSCKTVDEIIALTRFVLFSQTSLSLSCLKYTNGFDGAKELILAGFIPRTIPLSSPRHSITCTDSGSYCAGPTWEETKSNLSLYGALSLNDPKAQAFVNACIRHPDLMVMVRKGAGGRVIRSRPVVWTSRKRRARSQSGLASVPWEKTHDVVHCQDGVLEAARPSGWKHQQIADCLMVVLVDGGEGNMGDFVRKLVEIWCRVYRVDDREELYCVLERPFVEAGELEKCTCCHHEITFTLPTIHGNVVSAYDSLWGTTPPPWLVENPNQFRLATDLF</sequence>
<evidence type="ECO:0000313" key="2">
    <source>
        <dbReference type="Proteomes" id="UP000092154"/>
    </source>
</evidence>
<reference evidence="1 2" key="1">
    <citation type="submission" date="2016-06" db="EMBL/GenBank/DDBJ databases">
        <title>Comparative genomics of the ectomycorrhizal sister species Rhizopogon vinicolor and Rhizopogon vesiculosus (Basidiomycota: Boletales) reveals a divergence of the mating type B locus.</title>
        <authorList>
            <consortium name="DOE Joint Genome Institute"/>
            <person name="Mujic A.B."/>
            <person name="Kuo A."/>
            <person name="Tritt A."/>
            <person name="Lipzen A."/>
            <person name="Chen C."/>
            <person name="Johnson J."/>
            <person name="Sharma A."/>
            <person name="Barry K."/>
            <person name="Grigoriev I.V."/>
            <person name="Spatafora J.W."/>
        </authorList>
    </citation>
    <scope>NUCLEOTIDE SEQUENCE [LARGE SCALE GENOMIC DNA]</scope>
    <source>
        <strain evidence="1 2">AM-OR11-026</strain>
    </source>
</reference>
<evidence type="ECO:0000313" key="1">
    <source>
        <dbReference type="EMBL" id="OAX42210.1"/>
    </source>
</evidence>
<dbReference type="Proteomes" id="UP000092154">
    <property type="component" value="Unassembled WGS sequence"/>
</dbReference>
<organism evidence="1 2">
    <name type="scientific">Rhizopogon vinicolor AM-OR11-026</name>
    <dbReference type="NCBI Taxonomy" id="1314800"/>
    <lineage>
        <taxon>Eukaryota</taxon>
        <taxon>Fungi</taxon>
        <taxon>Dikarya</taxon>
        <taxon>Basidiomycota</taxon>
        <taxon>Agaricomycotina</taxon>
        <taxon>Agaricomycetes</taxon>
        <taxon>Agaricomycetidae</taxon>
        <taxon>Boletales</taxon>
        <taxon>Suillineae</taxon>
        <taxon>Rhizopogonaceae</taxon>
        <taxon>Rhizopogon</taxon>
    </lineage>
</organism>